<dbReference type="PaxDb" id="29760-VIT_07s0005g02930.t01"/>
<evidence type="ECO:0000256" key="1">
    <source>
        <dbReference type="SAM" id="Phobius"/>
    </source>
</evidence>
<dbReference type="HOGENOM" id="CLU_2872235_0_0_1"/>
<evidence type="ECO:0000313" key="3">
    <source>
        <dbReference type="Proteomes" id="UP000009183"/>
    </source>
</evidence>
<dbReference type="STRING" id="29760.D7U2W5"/>
<name>D7U2W5_VITVI</name>
<protein>
    <submittedName>
        <fullName evidence="2">Uncharacterized protein</fullName>
    </submittedName>
</protein>
<accession>D7U2W5</accession>
<dbReference type="EMBL" id="FN596502">
    <property type="protein sequence ID" value="CBI37081.3"/>
    <property type="molecule type" value="Genomic_DNA"/>
</dbReference>
<gene>
    <name evidence="2" type="ordered locus">VIT_07s0005g02930</name>
</gene>
<keyword evidence="1" id="KW-1133">Transmembrane helix</keyword>
<dbReference type="Proteomes" id="UP000009183">
    <property type="component" value="Chromosome 7"/>
</dbReference>
<organism evidence="2 3">
    <name type="scientific">Vitis vinifera</name>
    <name type="common">Grape</name>
    <dbReference type="NCBI Taxonomy" id="29760"/>
    <lineage>
        <taxon>Eukaryota</taxon>
        <taxon>Viridiplantae</taxon>
        <taxon>Streptophyta</taxon>
        <taxon>Embryophyta</taxon>
        <taxon>Tracheophyta</taxon>
        <taxon>Spermatophyta</taxon>
        <taxon>Magnoliopsida</taxon>
        <taxon>eudicotyledons</taxon>
        <taxon>Gunneridae</taxon>
        <taxon>Pentapetalae</taxon>
        <taxon>rosids</taxon>
        <taxon>Vitales</taxon>
        <taxon>Vitaceae</taxon>
        <taxon>Viteae</taxon>
        <taxon>Vitis</taxon>
    </lineage>
</organism>
<keyword evidence="1" id="KW-0472">Membrane</keyword>
<evidence type="ECO:0000313" key="2">
    <source>
        <dbReference type="EMBL" id="CBI37081.3"/>
    </source>
</evidence>
<keyword evidence="1" id="KW-0812">Transmembrane</keyword>
<proteinExistence type="predicted"/>
<reference evidence="3" key="1">
    <citation type="journal article" date="2007" name="Nature">
        <title>The grapevine genome sequence suggests ancestral hexaploidization in major angiosperm phyla.</title>
        <authorList>
            <consortium name="The French-Italian Public Consortium for Grapevine Genome Characterization."/>
            <person name="Jaillon O."/>
            <person name="Aury J.-M."/>
            <person name="Noel B."/>
            <person name="Policriti A."/>
            <person name="Clepet C."/>
            <person name="Casagrande A."/>
            <person name="Choisne N."/>
            <person name="Aubourg S."/>
            <person name="Vitulo N."/>
            <person name="Jubin C."/>
            <person name="Vezzi A."/>
            <person name="Legeai F."/>
            <person name="Hugueney P."/>
            <person name="Dasilva C."/>
            <person name="Horner D."/>
            <person name="Mica E."/>
            <person name="Jublot D."/>
            <person name="Poulain J."/>
            <person name="Bruyere C."/>
            <person name="Billault A."/>
            <person name="Segurens B."/>
            <person name="Gouyvenoux M."/>
            <person name="Ugarte E."/>
            <person name="Cattonaro F."/>
            <person name="Anthouard V."/>
            <person name="Vico V."/>
            <person name="Del Fabbro C."/>
            <person name="Alaux M."/>
            <person name="Di Gaspero G."/>
            <person name="Dumas V."/>
            <person name="Felice N."/>
            <person name="Paillard S."/>
            <person name="Juman I."/>
            <person name="Moroldo M."/>
            <person name="Scalabrin S."/>
            <person name="Canaguier A."/>
            <person name="Le Clainche I."/>
            <person name="Malacrida G."/>
            <person name="Durand E."/>
            <person name="Pesole G."/>
            <person name="Laucou V."/>
            <person name="Chatelet P."/>
            <person name="Merdinoglu D."/>
            <person name="Delledonne M."/>
            <person name="Pezzotti M."/>
            <person name="Lecharny A."/>
            <person name="Scarpelli C."/>
            <person name="Artiguenave F."/>
            <person name="Pe M.E."/>
            <person name="Valle G."/>
            <person name="Morgante M."/>
            <person name="Caboche M."/>
            <person name="Adam-Blondon A.-F."/>
            <person name="Weissenbach J."/>
            <person name="Quetier F."/>
            <person name="Wincker P."/>
        </authorList>
    </citation>
    <scope>NUCLEOTIDE SEQUENCE [LARGE SCALE GENOMIC DNA]</scope>
    <source>
        <strain evidence="3">cv. Pinot noir / PN40024</strain>
    </source>
</reference>
<sequence>MTGVFGSLACLKEFLILGAPMVELLLYICSLSSSHDERRGRLGMACKLHSVMARWGALFRDMAA</sequence>
<feature type="transmembrane region" description="Helical" evidence="1">
    <location>
        <begin position="14"/>
        <end position="34"/>
    </location>
</feature>
<keyword evidence="3" id="KW-1185">Reference proteome</keyword>
<dbReference type="AlphaFoldDB" id="D7U2W5"/>
<dbReference type="InParanoid" id="D7U2W5"/>